<accession>A0A1Z3CH34</accession>
<evidence type="ECO:0000313" key="2">
    <source>
        <dbReference type="EMBL" id="ASC02212.1"/>
    </source>
</evidence>
<keyword evidence="3" id="KW-1185">Reference proteome</keyword>
<evidence type="ECO:0000259" key="1">
    <source>
        <dbReference type="Pfam" id="PF18819"/>
    </source>
</evidence>
<protein>
    <recommendedName>
        <fullName evidence="1">Phage MuF C-terminal domain-containing protein</fullName>
    </recommendedName>
</protein>
<sequence length="205" mass="23869">MKKEKKDILKKIIPESFDENGELKSWEKQLLEYEYSKDKIFLHPFVLDDNSDALKFADITNKPIVINKTTIDKIKTKHDIDLLFLIDLNNIIKNPVFALDSKTQETSKIFVTEKTNSIGNPIIYILREDKKLATYKVNEVTSVYDKKNLQNLIDNTLEQGGKIYINPEKIEILEKLPYKLELEKKSKIKENIWAKKIGKDKGLGR</sequence>
<name>A0A1Z3CH34_FUSNP</name>
<dbReference type="RefSeq" id="WP_088336779.1">
    <property type="nucleotide sequence ID" value="NZ_CP021934.1"/>
</dbReference>
<evidence type="ECO:0000313" key="3">
    <source>
        <dbReference type="Proteomes" id="UP000196759"/>
    </source>
</evidence>
<dbReference type="InterPro" id="IPR041131">
    <property type="entry name" value="MuF_C"/>
</dbReference>
<dbReference type="Pfam" id="PF18819">
    <property type="entry name" value="MuF_C"/>
    <property type="match status" value="1"/>
</dbReference>
<proteinExistence type="predicted"/>
<dbReference type="AlphaFoldDB" id="A0A1Z3CH34"/>
<organism evidence="2 3">
    <name type="scientific">Fusobacterium nucleatum subsp. polymorphum</name>
    <name type="common">Fusobacterium polymorphum</name>
    <dbReference type="NCBI Taxonomy" id="76857"/>
    <lineage>
        <taxon>Bacteria</taxon>
        <taxon>Fusobacteriati</taxon>
        <taxon>Fusobacteriota</taxon>
        <taxon>Fusobacteriia</taxon>
        <taxon>Fusobacteriales</taxon>
        <taxon>Fusobacteriaceae</taxon>
        <taxon>Fusobacterium</taxon>
    </lineage>
</organism>
<gene>
    <name evidence="2" type="ORF">CBG50_02135</name>
</gene>
<reference evidence="2 3" key="1">
    <citation type="submission" date="2017-06" db="EMBL/GenBank/DDBJ databases">
        <title>Draft genome sequence of Fusobacterium nucleatum subsp. polymorphum KCOM 1260 (=ChDC F218).</title>
        <authorList>
            <person name="Kook J.-K."/>
            <person name="Park S.-N."/>
            <person name="Lim Y.K."/>
            <person name="Roh H."/>
        </authorList>
    </citation>
    <scope>NUCLEOTIDE SEQUENCE [LARGE SCALE GENOMIC DNA]</scope>
    <source>
        <strain evidence="3">KCOM 1260 (ChDC F218)</strain>
    </source>
</reference>
<feature type="domain" description="Phage MuF C-terminal" evidence="1">
    <location>
        <begin position="73"/>
        <end position="171"/>
    </location>
</feature>
<dbReference type="EMBL" id="CP021934">
    <property type="protein sequence ID" value="ASC02212.1"/>
    <property type="molecule type" value="Genomic_DNA"/>
</dbReference>
<dbReference type="Proteomes" id="UP000196759">
    <property type="component" value="Chromosome"/>
</dbReference>